<evidence type="ECO:0000313" key="11">
    <source>
        <dbReference type="Proteomes" id="UP000078387"/>
    </source>
</evidence>
<evidence type="ECO:0000256" key="8">
    <source>
        <dbReference type="ARBA" id="ARBA00032993"/>
    </source>
</evidence>
<dbReference type="InterPro" id="IPR036612">
    <property type="entry name" value="KH_dom_type_1_sf"/>
</dbReference>
<proteinExistence type="inferred from homology"/>
<comment type="subcellular location">
    <subcellularLocation>
        <location evidence="1">Nucleus</location>
        <location evidence="1">Nucleolus</location>
    </subcellularLocation>
</comment>
<evidence type="ECO:0000256" key="3">
    <source>
        <dbReference type="ARBA" id="ARBA00022517"/>
    </source>
</evidence>
<dbReference type="AlphaFoldDB" id="A0A5K1UFN2"/>
<dbReference type="CDD" id="cd22394">
    <property type="entry name" value="KH-I_KRR1_rpt2"/>
    <property type="match status" value="1"/>
</dbReference>
<dbReference type="VEuPathDB" id="AmoebaDB:EHI_142020"/>
<evidence type="ECO:0000256" key="6">
    <source>
        <dbReference type="ARBA" id="ARBA00023242"/>
    </source>
</evidence>
<dbReference type="InterPro" id="IPR024166">
    <property type="entry name" value="rRNA_assembly_KRR1"/>
</dbReference>
<keyword evidence="6" id="KW-0539">Nucleus</keyword>
<dbReference type="PANTHER" id="PTHR12581">
    <property type="entry name" value="HIV-1 REV BINDING PROTEIN 2, 3"/>
    <property type="match status" value="1"/>
</dbReference>
<organism evidence="10 11">
    <name type="scientific">Entamoeba histolytica</name>
    <dbReference type="NCBI Taxonomy" id="5759"/>
    <lineage>
        <taxon>Eukaryota</taxon>
        <taxon>Amoebozoa</taxon>
        <taxon>Evosea</taxon>
        <taxon>Archamoebae</taxon>
        <taxon>Mastigamoebida</taxon>
        <taxon>Entamoebidae</taxon>
        <taxon>Entamoeba</taxon>
    </lineage>
</organism>
<keyword evidence="5" id="KW-0694">RNA-binding</keyword>
<dbReference type="SUPFAM" id="SSF54791">
    <property type="entry name" value="Eukaryotic type KH-domain (KH-domain type I)"/>
    <property type="match status" value="1"/>
</dbReference>
<dbReference type="InterPro" id="IPR048550">
    <property type="entry name" value="KRR1-like_KH1_euk"/>
</dbReference>
<dbReference type="CDD" id="cd22393">
    <property type="entry name" value="KH-I_KRR1_rpt1"/>
    <property type="match status" value="1"/>
</dbReference>
<dbReference type="PANTHER" id="PTHR12581:SF0">
    <property type="entry name" value="KRR1 SMALL SUBUNIT PROCESSOME COMPONENT HOMOLOG"/>
    <property type="match status" value="1"/>
</dbReference>
<evidence type="ECO:0000256" key="2">
    <source>
        <dbReference type="ARBA" id="ARBA00009344"/>
    </source>
</evidence>
<dbReference type="GO" id="GO:0003723">
    <property type="term" value="F:RNA binding"/>
    <property type="evidence" value="ECO:0007669"/>
    <property type="project" value="UniProtKB-KW"/>
</dbReference>
<evidence type="ECO:0000256" key="4">
    <source>
        <dbReference type="ARBA" id="ARBA00022552"/>
    </source>
</evidence>
<dbReference type="Gene3D" id="3.30.1370.10">
    <property type="entry name" value="K Homology domain, type 1"/>
    <property type="match status" value="2"/>
</dbReference>
<dbReference type="GO" id="GO:0006364">
    <property type="term" value="P:rRNA processing"/>
    <property type="evidence" value="ECO:0007669"/>
    <property type="project" value="UniProtKB-KW"/>
</dbReference>
<keyword evidence="7" id="KW-0687">Ribonucleoprotein</keyword>
<evidence type="ECO:0000259" key="9">
    <source>
        <dbReference type="SMART" id="SM00322"/>
    </source>
</evidence>
<evidence type="ECO:0000313" key="10">
    <source>
        <dbReference type="EMBL" id="GAT92920.1"/>
    </source>
</evidence>
<dbReference type="EMBL" id="BDEQ01000001">
    <property type="protein sequence ID" value="GAT92920.1"/>
    <property type="molecule type" value="Genomic_DNA"/>
</dbReference>
<dbReference type="VEuPathDB" id="AmoebaDB:KM1_216540"/>
<evidence type="ECO:0000256" key="7">
    <source>
        <dbReference type="ARBA" id="ARBA00023274"/>
    </source>
</evidence>
<gene>
    <name evidence="10" type="ORF">CL6EHI_142020</name>
</gene>
<accession>A0A5K1UFN2</accession>
<dbReference type="GO" id="GO:0032040">
    <property type="term" value="C:small-subunit processome"/>
    <property type="evidence" value="ECO:0007669"/>
    <property type="project" value="TreeGrafter"/>
</dbReference>
<dbReference type="VEuPathDB" id="AmoebaDB:EHI5A_172010"/>
<dbReference type="SMART" id="SM00322">
    <property type="entry name" value="KH"/>
    <property type="match status" value="1"/>
</dbReference>
<name>A0A5K1UFN2_ENTHI</name>
<evidence type="ECO:0000256" key="1">
    <source>
        <dbReference type="ARBA" id="ARBA00004604"/>
    </source>
</evidence>
<dbReference type="InterPro" id="IPR048549">
    <property type="entry name" value="KRR1-like_KH2_euk"/>
</dbReference>
<dbReference type="OMA" id="DMKHEDW"/>
<dbReference type="VEuPathDB" id="AmoebaDB:EHI8A_140570"/>
<keyword evidence="4" id="KW-0698">rRNA processing</keyword>
<comment type="caution">
    <text evidence="10">The sequence shown here is derived from an EMBL/GenBank/DDBJ whole genome shotgun (WGS) entry which is preliminary data.</text>
</comment>
<protein>
    <recommendedName>
        <fullName evidence="8">KRR-R motif-containing protein 1</fullName>
    </recommendedName>
</protein>
<dbReference type="InterPro" id="IPR041174">
    <property type="entry name" value="KRR1-like_KH1"/>
</dbReference>
<sequence>MSANDPLWKVNDFKPEDNPNGLLEESSFSILFPKYRESYLKGMWYVINKALDEVCLKGELDLVKGIMTVKTTRKTWDPFIIIKARDMLKLLSRGVPAQEAIKVLQDQYWCDIIKIGNMIKNKERFVKRRQRLVGPNGATQKAIEILTGCFILIQGKTVSVIGSPSGIKMVRKIVEDCMDNIHPIYNIKALMIKKELMKNENMKNEDWSRYIPQYSKKQNTKPEKLKEIKKKKKELKKKIIEKKKNYSPFPPERDD</sequence>
<dbReference type="Pfam" id="PF17903">
    <property type="entry name" value="KH_KRR1_1st"/>
    <property type="match status" value="1"/>
</dbReference>
<dbReference type="Proteomes" id="UP000078387">
    <property type="component" value="Unassembled WGS sequence"/>
</dbReference>
<evidence type="ECO:0000256" key="5">
    <source>
        <dbReference type="ARBA" id="ARBA00022884"/>
    </source>
</evidence>
<dbReference type="InterPro" id="IPR004087">
    <property type="entry name" value="KH_dom"/>
</dbReference>
<dbReference type="FunFam" id="3.30.1370.10:FF:000014">
    <property type="entry name" value="KRR1 small subunit processome component"/>
    <property type="match status" value="1"/>
</dbReference>
<keyword evidence="3" id="KW-0690">Ribosome biogenesis</keyword>
<dbReference type="InterPro" id="IPR048548">
    <property type="entry name" value="KRR1-like_KH2"/>
</dbReference>
<dbReference type="VEuPathDB" id="AmoebaDB:EHI7A_129330"/>
<feature type="domain" description="K Homology" evidence="9">
    <location>
        <begin position="107"/>
        <end position="179"/>
    </location>
</feature>
<comment type="similarity">
    <text evidence="2">Belongs to the KRR1 family.</text>
</comment>
<reference evidence="10 11" key="1">
    <citation type="submission" date="2016-05" db="EMBL/GenBank/DDBJ databases">
        <title>First whole genome sequencing of Entamoeba histolytica HM1:IMSS-clone-6.</title>
        <authorList>
            <person name="Mukherjee Avik.K."/>
            <person name="Izumyama S."/>
            <person name="Nakada-Tsukui K."/>
            <person name="Nozaki T."/>
        </authorList>
    </citation>
    <scope>NUCLEOTIDE SEQUENCE [LARGE SCALE GENOMIC DNA]</scope>
    <source>
        <strain evidence="10 11">HM1:IMSS clone 6</strain>
    </source>
</reference>
<dbReference type="Pfam" id="PF21800">
    <property type="entry name" value="KH_KRR1_2nd"/>
    <property type="match status" value="1"/>
</dbReference>